<evidence type="ECO:0000256" key="1">
    <source>
        <dbReference type="ARBA" id="ARBA00009375"/>
    </source>
</evidence>
<feature type="binding site" evidence="5">
    <location>
        <position position="115"/>
    </location>
    <ligand>
        <name>substrate</name>
    </ligand>
</feature>
<proteinExistence type="inferred from homology"/>
<gene>
    <name evidence="8" type="ORF">BST85_05600</name>
</gene>
<organism evidence="8 9">
    <name type="scientific">Aureitalea marina</name>
    <dbReference type="NCBI Taxonomy" id="930804"/>
    <lineage>
        <taxon>Bacteria</taxon>
        <taxon>Pseudomonadati</taxon>
        <taxon>Bacteroidota</taxon>
        <taxon>Flavobacteriia</taxon>
        <taxon>Flavobacteriales</taxon>
        <taxon>Flavobacteriaceae</taxon>
        <taxon>Aureitalea</taxon>
    </lineage>
</organism>
<dbReference type="InterPro" id="IPR020097">
    <property type="entry name" value="PsdUridine_synth_TruA_a/b_dom"/>
</dbReference>
<feature type="domain" description="Pseudouridine synthase I TruA alpha/beta" evidence="7">
    <location>
        <begin position="148"/>
        <end position="258"/>
    </location>
</feature>
<evidence type="ECO:0000256" key="5">
    <source>
        <dbReference type="PIRSR" id="PIRSR001430-2"/>
    </source>
</evidence>
<evidence type="ECO:0000313" key="9">
    <source>
        <dbReference type="Proteomes" id="UP000239800"/>
    </source>
</evidence>
<dbReference type="InterPro" id="IPR020094">
    <property type="entry name" value="TruA/RsuA/RluB/E/F_N"/>
</dbReference>
<accession>A0A2S7KP87</accession>
<evidence type="ECO:0000256" key="6">
    <source>
        <dbReference type="RuleBase" id="RU003792"/>
    </source>
</evidence>
<keyword evidence="3 6" id="KW-0413">Isomerase</keyword>
<dbReference type="Pfam" id="PF01416">
    <property type="entry name" value="PseudoU_synth_1"/>
    <property type="match status" value="1"/>
</dbReference>
<dbReference type="Gene3D" id="3.30.70.660">
    <property type="entry name" value="Pseudouridine synthase I, catalytic domain, C-terminal subdomain"/>
    <property type="match status" value="1"/>
</dbReference>
<reference evidence="8 9" key="1">
    <citation type="submission" date="2016-11" db="EMBL/GenBank/DDBJ databases">
        <title>Trade-off between light-utilization and light-protection in marine flavobacteria.</title>
        <authorList>
            <person name="Kumagai Y."/>
        </authorList>
    </citation>
    <scope>NUCLEOTIDE SEQUENCE [LARGE SCALE GENOMIC DNA]</scope>
    <source>
        <strain evidence="8 9">NBRC 107741</strain>
    </source>
</reference>
<dbReference type="PIRSF" id="PIRSF001430">
    <property type="entry name" value="tRNA_psdUrid_synth"/>
    <property type="match status" value="1"/>
</dbReference>
<dbReference type="GO" id="GO:0031119">
    <property type="term" value="P:tRNA pseudouridine synthesis"/>
    <property type="evidence" value="ECO:0007669"/>
    <property type="project" value="TreeGrafter"/>
</dbReference>
<dbReference type="Gene3D" id="3.30.70.580">
    <property type="entry name" value="Pseudouridine synthase I, catalytic domain, N-terminal subdomain"/>
    <property type="match status" value="1"/>
</dbReference>
<comment type="similarity">
    <text evidence="1 6">Belongs to the tRNA pseudouridine synthase TruA family.</text>
</comment>
<dbReference type="OrthoDB" id="9811823at2"/>
<dbReference type="AlphaFoldDB" id="A0A2S7KP87"/>
<dbReference type="PANTHER" id="PTHR11142:SF0">
    <property type="entry name" value="TRNA PSEUDOURIDINE SYNTHASE-LIKE 1"/>
    <property type="match status" value="1"/>
</dbReference>
<comment type="catalytic activity">
    <reaction evidence="6">
        <text>uridine(38/39/40) in tRNA = pseudouridine(38/39/40) in tRNA</text>
        <dbReference type="Rhea" id="RHEA:22376"/>
        <dbReference type="Rhea" id="RHEA-COMP:10085"/>
        <dbReference type="Rhea" id="RHEA-COMP:10087"/>
        <dbReference type="ChEBI" id="CHEBI:65314"/>
        <dbReference type="ChEBI" id="CHEBI:65315"/>
        <dbReference type="EC" id="5.4.99.12"/>
    </reaction>
</comment>
<keyword evidence="2 6" id="KW-0819">tRNA processing</keyword>
<dbReference type="RefSeq" id="WP_104812356.1">
    <property type="nucleotide sequence ID" value="NZ_MQUB01000001.1"/>
</dbReference>
<protein>
    <recommendedName>
        <fullName evidence="6">tRNA pseudouridine synthase</fullName>
        <ecNumber evidence="6">5.4.99.12</ecNumber>
    </recommendedName>
</protein>
<keyword evidence="9" id="KW-1185">Reference proteome</keyword>
<sequence>MRSERHCYLLEIQYLGFRYHGWQKQPGLKTVELMLSRTVSFVLGHSNFKILASGRTDAMVSSAHGLVELFLDDLPLTADFLENMNHNLPTDIRLLDLHPVDASFNVIDAPYSKTYIYLFAHGQKIHPFAAPLMTGLTDRLNIELMQQAALLFQGKHDLVNYVYKPNPETRTVVEIESCSILPNEYYQASFFPEESFALQVIGKGFKRQQIRLMMGALFDLGMGKYDLEFIKTSIGRSNRVHLDRIAPASGLILQSIRYQAP</sequence>
<feature type="active site" description="Nucleophile" evidence="4">
    <location>
        <position position="57"/>
    </location>
</feature>
<name>A0A2S7KP87_9FLAO</name>
<dbReference type="InterPro" id="IPR001406">
    <property type="entry name" value="PsdUridine_synth_TruA"/>
</dbReference>
<evidence type="ECO:0000256" key="3">
    <source>
        <dbReference type="ARBA" id="ARBA00023235"/>
    </source>
</evidence>
<dbReference type="GO" id="GO:0160147">
    <property type="term" value="F:tRNA pseudouridine(38-40) synthase activity"/>
    <property type="evidence" value="ECO:0007669"/>
    <property type="project" value="UniProtKB-EC"/>
</dbReference>
<evidence type="ECO:0000313" key="8">
    <source>
        <dbReference type="EMBL" id="PQB04431.1"/>
    </source>
</evidence>
<comment type="caution">
    <text evidence="8">The sequence shown here is derived from an EMBL/GenBank/DDBJ whole genome shotgun (WGS) entry which is preliminary data.</text>
</comment>
<dbReference type="EC" id="5.4.99.12" evidence="6"/>
<dbReference type="InterPro" id="IPR020095">
    <property type="entry name" value="PsdUridine_synth_TruA_C"/>
</dbReference>
<dbReference type="SUPFAM" id="SSF55120">
    <property type="entry name" value="Pseudouridine synthase"/>
    <property type="match status" value="1"/>
</dbReference>
<dbReference type="GO" id="GO:0003723">
    <property type="term" value="F:RNA binding"/>
    <property type="evidence" value="ECO:0007669"/>
    <property type="project" value="InterPro"/>
</dbReference>
<evidence type="ECO:0000259" key="7">
    <source>
        <dbReference type="Pfam" id="PF01416"/>
    </source>
</evidence>
<dbReference type="Proteomes" id="UP000239800">
    <property type="component" value="Unassembled WGS sequence"/>
</dbReference>
<dbReference type="PANTHER" id="PTHR11142">
    <property type="entry name" value="PSEUDOURIDYLATE SYNTHASE"/>
    <property type="match status" value="1"/>
</dbReference>
<evidence type="ECO:0000256" key="2">
    <source>
        <dbReference type="ARBA" id="ARBA00022694"/>
    </source>
</evidence>
<evidence type="ECO:0000256" key="4">
    <source>
        <dbReference type="PIRSR" id="PIRSR001430-1"/>
    </source>
</evidence>
<dbReference type="InterPro" id="IPR020103">
    <property type="entry name" value="PsdUridine_synth_cat_dom_sf"/>
</dbReference>
<dbReference type="EMBL" id="MQUB01000001">
    <property type="protein sequence ID" value="PQB04431.1"/>
    <property type="molecule type" value="Genomic_DNA"/>
</dbReference>